<evidence type="ECO:0000256" key="2">
    <source>
        <dbReference type="ARBA" id="ARBA00012528"/>
    </source>
</evidence>
<accession>A0A1E2UQ80</accession>
<dbReference type="PROSITE" id="PS50885">
    <property type="entry name" value="HAMP"/>
    <property type="match status" value="1"/>
</dbReference>
<dbReference type="GO" id="GO:0043709">
    <property type="term" value="P:cell adhesion involved in single-species biofilm formation"/>
    <property type="evidence" value="ECO:0007669"/>
    <property type="project" value="TreeGrafter"/>
</dbReference>
<feature type="domain" description="GGDEF" evidence="8">
    <location>
        <begin position="428"/>
        <end position="559"/>
    </location>
</feature>
<dbReference type="PROSITE" id="PS50112">
    <property type="entry name" value="PAS"/>
    <property type="match status" value="1"/>
</dbReference>
<dbReference type="EC" id="2.7.7.65" evidence="2"/>
<dbReference type="SMART" id="SM00304">
    <property type="entry name" value="HAMP"/>
    <property type="match status" value="1"/>
</dbReference>
<dbReference type="InterPro" id="IPR013656">
    <property type="entry name" value="PAS_4"/>
</dbReference>
<dbReference type="Gene3D" id="1.10.8.500">
    <property type="entry name" value="HAMP domain in histidine kinase"/>
    <property type="match status" value="1"/>
</dbReference>
<keyword evidence="4" id="KW-1133">Transmembrane helix</keyword>
<dbReference type="Gene3D" id="3.30.450.290">
    <property type="match status" value="1"/>
</dbReference>
<dbReference type="InterPro" id="IPR050469">
    <property type="entry name" value="Diguanylate_Cyclase"/>
</dbReference>
<dbReference type="PROSITE" id="PS50113">
    <property type="entry name" value="PAC"/>
    <property type="match status" value="1"/>
</dbReference>
<dbReference type="CDD" id="cd01949">
    <property type="entry name" value="GGDEF"/>
    <property type="match status" value="1"/>
</dbReference>
<dbReference type="Pfam" id="PF21563">
    <property type="entry name" value="Mcp40H-20_sensor"/>
    <property type="match status" value="1"/>
</dbReference>
<dbReference type="InterPro" id="IPR000160">
    <property type="entry name" value="GGDEF_dom"/>
</dbReference>
<evidence type="ECO:0000259" key="6">
    <source>
        <dbReference type="PROSITE" id="PS50113"/>
    </source>
</evidence>
<keyword evidence="4" id="KW-0472">Membrane</keyword>
<feature type="transmembrane region" description="Helical" evidence="4">
    <location>
        <begin position="201"/>
        <end position="223"/>
    </location>
</feature>
<dbReference type="NCBIfam" id="TIGR00254">
    <property type="entry name" value="GGDEF"/>
    <property type="match status" value="1"/>
</dbReference>
<dbReference type="PANTHER" id="PTHR45138">
    <property type="entry name" value="REGULATORY COMPONENTS OF SENSORY TRANSDUCTION SYSTEM"/>
    <property type="match status" value="1"/>
</dbReference>
<dbReference type="CDD" id="cd00130">
    <property type="entry name" value="PAS"/>
    <property type="match status" value="1"/>
</dbReference>
<evidence type="ECO:0000256" key="3">
    <source>
        <dbReference type="ARBA" id="ARBA00034247"/>
    </source>
</evidence>
<dbReference type="Pfam" id="PF00672">
    <property type="entry name" value="HAMP"/>
    <property type="match status" value="1"/>
</dbReference>
<protein>
    <recommendedName>
        <fullName evidence="2">diguanylate cyclase</fullName>
        <ecNumber evidence="2">2.7.7.65</ecNumber>
    </recommendedName>
</protein>
<organism evidence="9 10">
    <name type="scientific">Candidatus Thiodiazotropha endoloripes</name>
    <dbReference type="NCBI Taxonomy" id="1818881"/>
    <lineage>
        <taxon>Bacteria</taxon>
        <taxon>Pseudomonadati</taxon>
        <taxon>Pseudomonadota</taxon>
        <taxon>Gammaproteobacteria</taxon>
        <taxon>Chromatiales</taxon>
        <taxon>Sedimenticolaceae</taxon>
        <taxon>Candidatus Thiodiazotropha</taxon>
    </lineage>
</organism>
<proteinExistence type="predicted"/>
<dbReference type="GO" id="GO:0005886">
    <property type="term" value="C:plasma membrane"/>
    <property type="evidence" value="ECO:0007669"/>
    <property type="project" value="TreeGrafter"/>
</dbReference>
<evidence type="ECO:0000313" key="9">
    <source>
        <dbReference type="EMBL" id="ODB96644.1"/>
    </source>
</evidence>
<evidence type="ECO:0000259" key="5">
    <source>
        <dbReference type="PROSITE" id="PS50112"/>
    </source>
</evidence>
<dbReference type="PROSITE" id="PS50887">
    <property type="entry name" value="GGDEF"/>
    <property type="match status" value="1"/>
</dbReference>
<dbReference type="GO" id="GO:1902201">
    <property type="term" value="P:negative regulation of bacterial-type flagellum-dependent cell motility"/>
    <property type="evidence" value="ECO:0007669"/>
    <property type="project" value="TreeGrafter"/>
</dbReference>
<feature type="domain" description="PAS" evidence="5">
    <location>
        <begin position="282"/>
        <end position="325"/>
    </location>
</feature>
<dbReference type="PANTHER" id="PTHR45138:SF9">
    <property type="entry name" value="DIGUANYLATE CYCLASE DGCM-RELATED"/>
    <property type="match status" value="1"/>
</dbReference>
<dbReference type="InterPro" id="IPR035965">
    <property type="entry name" value="PAS-like_dom_sf"/>
</dbReference>
<dbReference type="SMART" id="SM00091">
    <property type="entry name" value="PAS"/>
    <property type="match status" value="1"/>
</dbReference>
<gene>
    <name evidence="9" type="ORF">A3196_07670</name>
</gene>
<dbReference type="Proteomes" id="UP000094849">
    <property type="component" value="Unassembled WGS sequence"/>
</dbReference>
<evidence type="ECO:0000256" key="1">
    <source>
        <dbReference type="ARBA" id="ARBA00001946"/>
    </source>
</evidence>
<comment type="catalytic activity">
    <reaction evidence="3">
        <text>2 GTP = 3',3'-c-di-GMP + 2 diphosphate</text>
        <dbReference type="Rhea" id="RHEA:24898"/>
        <dbReference type="ChEBI" id="CHEBI:33019"/>
        <dbReference type="ChEBI" id="CHEBI:37565"/>
        <dbReference type="ChEBI" id="CHEBI:58805"/>
        <dbReference type="EC" id="2.7.7.65"/>
    </reaction>
</comment>
<dbReference type="AlphaFoldDB" id="A0A1E2UQ80"/>
<keyword evidence="10" id="KW-1185">Reference proteome</keyword>
<keyword evidence="4" id="KW-0812">Transmembrane</keyword>
<comment type="caution">
    <text evidence="9">The sequence shown here is derived from an EMBL/GenBank/DDBJ whole genome shotgun (WGS) entry which is preliminary data.</text>
</comment>
<feature type="transmembrane region" description="Helical" evidence="4">
    <location>
        <begin position="12"/>
        <end position="34"/>
    </location>
</feature>
<dbReference type="SUPFAM" id="SSF55785">
    <property type="entry name" value="PYP-like sensor domain (PAS domain)"/>
    <property type="match status" value="1"/>
</dbReference>
<dbReference type="NCBIfam" id="TIGR00229">
    <property type="entry name" value="sensory_box"/>
    <property type="match status" value="1"/>
</dbReference>
<sequence>MVRLIRDHIGNKILVVVGVSALVSLLGMVLFYTWSEKQSILEQYTKGRQELLNSVDRGLHFIMITGSAEAAEKYARQLLEAPDVTEFIILRTDGKQAFLDNNTIHQVNWNKGEELFTPRGEETERQVIAPETPEFRRTVQEEQTVLYNEQASNGEPLITFLKPLVNDEGCHRCHEQGDQVLGVIKLTSSLQATHDEIEKTWQTALVVLGIFLLIMLLITAALMRRAIIVPVQSVTKAMRQVEEGDFTQQVPVLGNDELGRMARSFNSMIERLLQTYTGLQREQDKLTTIILSSSEGIVVTDHDDRVVLVNPAAERLLGKSMGQIIREGFKHLADQPDVLQQLMDGKVEDSKILKFNDRLLQIYAARIRRSDGEPIGSAALIQDVTEQKRLESELRQLSFNDQLTGLYNRRSLEKTLKKQLHLANRHHSPLSIVLFDVDHFKHFNDTYGHDQGDRVLSTLGGLCMNTCRETDHPCRYGGEEFCIILPHTNNEGAMVFAEKLRRRVEQARVDELQVTISLGVACTLGQKPIRDINTFMKQADQALYEAKNQGRNRAVLAVSRDSDQQPDDGDET</sequence>
<dbReference type="InterPro" id="IPR029787">
    <property type="entry name" value="Nucleotide_cyclase"/>
</dbReference>
<dbReference type="InterPro" id="IPR000700">
    <property type="entry name" value="PAS-assoc_C"/>
</dbReference>
<dbReference type="SMART" id="SM00267">
    <property type="entry name" value="GGDEF"/>
    <property type="match status" value="1"/>
</dbReference>
<dbReference type="FunFam" id="3.30.70.270:FF:000001">
    <property type="entry name" value="Diguanylate cyclase domain protein"/>
    <property type="match status" value="1"/>
</dbReference>
<dbReference type="InterPro" id="IPR000014">
    <property type="entry name" value="PAS"/>
</dbReference>
<evidence type="ECO:0000256" key="4">
    <source>
        <dbReference type="SAM" id="Phobius"/>
    </source>
</evidence>
<dbReference type="GO" id="GO:0007165">
    <property type="term" value="P:signal transduction"/>
    <property type="evidence" value="ECO:0007669"/>
    <property type="project" value="InterPro"/>
</dbReference>
<evidence type="ECO:0000259" key="8">
    <source>
        <dbReference type="PROSITE" id="PS50887"/>
    </source>
</evidence>
<evidence type="ECO:0000259" key="7">
    <source>
        <dbReference type="PROSITE" id="PS50885"/>
    </source>
</evidence>
<feature type="domain" description="PAC" evidence="6">
    <location>
        <begin position="346"/>
        <end position="396"/>
    </location>
</feature>
<feature type="domain" description="HAMP" evidence="7">
    <location>
        <begin position="225"/>
        <end position="277"/>
    </location>
</feature>
<dbReference type="CDD" id="cd06225">
    <property type="entry name" value="HAMP"/>
    <property type="match status" value="1"/>
</dbReference>
<evidence type="ECO:0000313" key="10">
    <source>
        <dbReference type="Proteomes" id="UP000094849"/>
    </source>
</evidence>
<dbReference type="SUPFAM" id="SSF55073">
    <property type="entry name" value="Nucleotide cyclase"/>
    <property type="match status" value="1"/>
</dbReference>
<dbReference type="Pfam" id="PF08448">
    <property type="entry name" value="PAS_4"/>
    <property type="match status" value="1"/>
</dbReference>
<dbReference type="Gene3D" id="3.30.70.270">
    <property type="match status" value="1"/>
</dbReference>
<dbReference type="InterPro" id="IPR048904">
    <property type="entry name" value="Mcp40H-20-like_sensor"/>
</dbReference>
<dbReference type="Pfam" id="PF00990">
    <property type="entry name" value="GGDEF"/>
    <property type="match status" value="1"/>
</dbReference>
<dbReference type="GO" id="GO:0052621">
    <property type="term" value="F:diguanylate cyclase activity"/>
    <property type="evidence" value="ECO:0007669"/>
    <property type="project" value="UniProtKB-EC"/>
</dbReference>
<dbReference type="SUPFAM" id="SSF158472">
    <property type="entry name" value="HAMP domain-like"/>
    <property type="match status" value="1"/>
</dbReference>
<dbReference type="InterPro" id="IPR003660">
    <property type="entry name" value="HAMP_dom"/>
</dbReference>
<reference evidence="9 10" key="1">
    <citation type="submission" date="2016-03" db="EMBL/GenBank/DDBJ databases">
        <title>Chemosynthetic sulphur-oxidizing symbionts of marine invertebrate animals are capable of nitrogen fixation.</title>
        <authorList>
            <person name="Petersen J.M."/>
            <person name="Kemper A."/>
            <person name="Gruber-Vodicka H."/>
            <person name="Cardini U."/>
            <person name="Geest Mvander."/>
            <person name="Kleiner M."/>
            <person name="Bulgheresi S."/>
            <person name="Fussmann M."/>
            <person name="Herbold C."/>
            <person name="Seah B.K.B."/>
            <person name="Antony C.Paul."/>
            <person name="Liu D."/>
            <person name="Belitz A."/>
            <person name="Weber M."/>
        </authorList>
    </citation>
    <scope>NUCLEOTIDE SEQUENCE [LARGE SCALE GENOMIC DNA]</scope>
    <source>
        <strain evidence="9">G_D</strain>
    </source>
</reference>
<dbReference type="InterPro" id="IPR043128">
    <property type="entry name" value="Rev_trsase/Diguanyl_cyclase"/>
</dbReference>
<comment type="cofactor">
    <cofactor evidence="1">
        <name>Mg(2+)</name>
        <dbReference type="ChEBI" id="CHEBI:18420"/>
    </cofactor>
</comment>
<dbReference type="EMBL" id="LVJZ01000003">
    <property type="protein sequence ID" value="ODB96644.1"/>
    <property type="molecule type" value="Genomic_DNA"/>
</dbReference>
<name>A0A1E2UQ80_9GAMM</name>
<dbReference type="STRING" id="1818881.A3196_07670"/>
<dbReference type="Gene3D" id="3.30.450.20">
    <property type="entry name" value="PAS domain"/>
    <property type="match status" value="1"/>
</dbReference>